<comment type="caution">
    <text evidence="4">The sequence shown here is derived from an EMBL/GenBank/DDBJ whole genome shotgun (WGS) entry which is preliminary data.</text>
</comment>
<dbReference type="Pfam" id="PF00400">
    <property type="entry name" value="WD40"/>
    <property type="match status" value="1"/>
</dbReference>
<evidence type="ECO:0000256" key="3">
    <source>
        <dbReference type="PROSITE-ProRule" id="PRU00221"/>
    </source>
</evidence>
<dbReference type="PROSITE" id="PS00678">
    <property type="entry name" value="WD_REPEATS_1"/>
    <property type="match status" value="1"/>
</dbReference>
<keyword evidence="2" id="KW-0677">Repeat</keyword>
<reference evidence="4" key="1">
    <citation type="submission" date="2021-02" db="EMBL/GenBank/DDBJ databases">
        <authorList>
            <person name="Dougan E. K."/>
            <person name="Rhodes N."/>
            <person name="Thang M."/>
            <person name="Chan C."/>
        </authorList>
    </citation>
    <scope>NUCLEOTIDE SEQUENCE</scope>
</reference>
<dbReference type="PROSITE" id="PS50082">
    <property type="entry name" value="WD_REPEATS_2"/>
    <property type="match status" value="1"/>
</dbReference>
<accession>A0A813LUG5</accession>
<dbReference type="InterPro" id="IPR019775">
    <property type="entry name" value="WD40_repeat_CS"/>
</dbReference>
<dbReference type="InterPro" id="IPR015943">
    <property type="entry name" value="WD40/YVTN_repeat-like_dom_sf"/>
</dbReference>
<name>A0A813LUG5_POLGL</name>
<dbReference type="EMBL" id="CAJNNW010037060">
    <property type="protein sequence ID" value="CAE8739115.1"/>
    <property type="molecule type" value="Genomic_DNA"/>
</dbReference>
<feature type="repeat" description="WD" evidence="3">
    <location>
        <begin position="105"/>
        <end position="146"/>
    </location>
</feature>
<dbReference type="Proteomes" id="UP000626109">
    <property type="component" value="Unassembled WGS sequence"/>
</dbReference>
<protein>
    <submittedName>
        <fullName evidence="4">Uncharacterized protein</fullName>
    </submittedName>
</protein>
<sequence>FEVAIHLGLTGELLGSVTVLHTDTLARLRLKASRAIESKGAPELLQQIRFLCDGKPLPPSGTVERLGLCSGSVLEAVRVSLLAATASEDGKARLWSLASGSCVQVLEDDSKVTTLAFSPDGKQLVTGSSDGAIRIWNLLSGSCSSVIQVHTEPVTSLSFAPKGGA</sequence>
<proteinExistence type="predicted"/>
<keyword evidence="1 3" id="KW-0853">WD repeat</keyword>
<evidence type="ECO:0000256" key="1">
    <source>
        <dbReference type="ARBA" id="ARBA00022574"/>
    </source>
</evidence>
<feature type="non-terminal residue" evidence="4">
    <location>
        <position position="165"/>
    </location>
</feature>
<dbReference type="PANTHER" id="PTHR19879:SF9">
    <property type="entry name" value="TRANSCRIPTION INITIATION FACTOR TFIID SUBUNIT 5"/>
    <property type="match status" value="1"/>
</dbReference>
<dbReference type="InterPro" id="IPR001680">
    <property type="entry name" value="WD40_rpt"/>
</dbReference>
<feature type="non-terminal residue" evidence="4">
    <location>
        <position position="1"/>
    </location>
</feature>
<dbReference type="PANTHER" id="PTHR19879">
    <property type="entry name" value="TRANSCRIPTION INITIATION FACTOR TFIID"/>
    <property type="match status" value="1"/>
</dbReference>
<dbReference type="PROSITE" id="PS50294">
    <property type="entry name" value="WD_REPEATS_REGION"/>
    <property type="match status" value="1"/>
</dbReference>
<organism evidence="4 5">
    <name type="scientific">Polarella glacialis</name>
    <name type="common">Dinoflagellate</name>
    <dbReference type="NCBI Taxonomy" id="89957"/>
    <lineage>
        <taxon>Eukaryota</taxon>
        <taxon>Sar</taxon>
        <taxon>Alveolata</taxon>
        <taxon>Dinophyceae</taxon>
        <taxon>Suessiales</taxon>
        <taxon>Suessiaceae</taxon>
        <taxon>Polarella</taxon>
    </lineage>
</organism>
<evidence type="ECO:0000313" key="5">
    <source>
        <dbReference type="Proteomes" id="UP000626109"/>
    </source>
</evidence>
<evidence type="ECO:0000256" key="2">
    <source>
        <dbReference type="ARBA" id="ARBA00022737"/>
    </source>
</evidence>
<gene>
    <name evidence="4" type="ORF">PGLA2088_LOCUS49477</name>
</gene>
<dbReference type="SUPFAM" id="SSF50978">
    <property type="entry name" value="WD40 repeat-like"/>
    <property type="match status" value="1"/>
</dbReference>
<evidence type="ECO:0000313" key="4">
    <source>
        <dbReference type="EMBL" id="CAE8739115.1"/>
    </source>
</evidence>
<dbReference type="SMART" id="SM00320">
    <property type="entry name" value="WD40"/>
    <property type="match status" value="2"/>
</dbReference>
<dbReference type="Gene3D" id="2.130.10.10">
    <property type="entry name" value="YVTN repeat-like/Quinoprotein amine dehydrogenase"/>
    <property type="match status" value="1"/>
</dbReference>
<dbReference type="AlphaFoldDB" id="A0A813LUG5"/>
<dbReference type="InterPro" id="IPR036322">
    <property type="entry name" value="WD40_repeat_dom_sf"/>
</dbReference>